<accession>A0A1H9QMJ1</accession>
<evidence type="ECO:0000313" key="2">
    <source>
        <dbReference type="Proteomes" id="UP000199572"/>
    </source>
</evidence>
<evidence type="ECO:0000313" key="1">
    <source>
        <dbReference type="EMBL" id="SER61674.1"/>
    </source>
</evidence>
<keyword evidence="2" id="KW-1185">Reference proteome</keyword>
<sequence length="84" mass="9760">MKFPLYLYYELLVRIAEFRPDVGEYLSVFAADSHVLLTTNTGYLEIPTTILYRQFNDPDTISIHEIKQLSREFRSNNLSQSKAG</sequence>
<proteinExistence type="predicted"/>
<dbReference type="RefSeq" id="WP_090884427.1">
    <property type="nucleotide sequence ID" value="NZ_FOGG01000012.1"/>
</dbReference>
<dbReference type="AlphaFoldDB" id="A0A1H9QMJ1"/>
<dbReference type="Proteomes" id="UP000199572">
    <property type="component" value="Unassembled WGS sequence"/>
</dbReference>
<name>A0A1H9QMJ1_9SPHI</name>
<dbReference type="OrthoDB" id="770182at2"/>
<protein>
    <submittedName>
        <fullName evidence="1">Uncharacterized protein</fullName>
    </submittedName>
</protein>
<organism evidence="1 2">
    <name type="scientific">Pedobacter rhizosphaerae</name>
    <dbReference type="NCBI Taxonomy" id="390241"/>
    <lineage>
        <taxon>Bacteria</taxon>
        <taxon>Pseudomonadati</taxon>
        <taxon>Bacteroidota</taxon>
        <taxon>Sphingobacteriia</taxon>
        <taxon>Sphingobacteriales</taxon>
        <taxon>Sphingobacteriaceae</taxon>
        <taxon>Pedobacter</taxon>
    </lineage>
</organism>
<dbReference type="EMBL" id="FOGG01000012">
    <property type="protein sequence ID" value="SER61674.1"/>
    <property type="molecule type" value="Genomic_DNA"/>
</dbReference>
<reference evidence="1 2" key="1">
    <citation type="submission" date="2016-10" db="EMBL/GenBank/DDBJ databases">
        <authorList>
            <person name="de Groot N.N."/>
        </authorList>
    </citation>
    <scope>NUCLEOTIDE SEQUENCE [LARGE SCALE GENOMIC DNA]</scope>
    <source>
        <strain evidence="1 2">DSM 18610</strain>
    </source>
</reference>
<gene>
    <name evidence="1" type="ORF">SAMN04488023_11265</name>
</gene>